<keyword evidence="1" id="KW-0812">Transmembrane</keyword>
<gene>
    <name evidence="2" type="ORF">MQN93_12690</name>
</gene>
<keyword evidence="1" id="KW-1133">Transmembrane helix</keyword>
<name>A0ABS9XER2_9ACTN</name>
<sequence length="274" mass="28463">MTTTEHLQRMAAPTGAITPGVLRAEWTKLTSLRSTRWLLLLTVLLALVVSAVVTSVYASQYDQDFAARHTIDPAYWSLTGLIFAQLAVAVLGVLTMSGEYGTGLISTTFTAVPQRRTVLVAKAVVVSAVTLVVGTVSSLGAFLLGQSVLSGKHIKADLDDPGVLRAVTGGGLYLAVLAVLALSLGALVRHSAGAIATVLGLLYVLPAIGAILPPSWQDTAVPYFPGNAGLAILHAVPMANAAAPWTGFAAFCAYAALAFTAALYVLPRRDALPK</sequence>
<dbReference type="RefSeq" id="WP_242709551.1">
    <property type="nucleotide sequence ID" value="NZ_JALDAX010000004.1"/>
</dbReference>
<feature type="transmembrane region" description="Helical" evidence="1">
    <location>
        <begin position="119"/>
        <end position="143"/>
    </location>
</feature>
<keyword evidence="1" id="KW-0472">Membrane</keyword>
<feature type="transmembrane region" description="Helical" evidence="1">
    <location>
        <begin position="163"/>
        <end position="187"/>
    </location>
</feature>
<feature type="transmembrane region" description="Helical" evidence="1">
    <location>
        <begin position="194"/>
        <end position="212"/>
    </location>
</feature>
<comment type="caution">
    <text evidence="2">The sequence shown here is derived from an EMBL/GenBank/DDBJ whole genome shotgun (WGS) entry which is preliminary data.</text>
</comment>
<dbReference type="PANTHER" id="PTHR37305:SF1">
    <property type="entry name" value="MEMBRANE PROTEIN"/>
    <property type="match status" value="1"/>
</dbReference>
<feature type="transmembrane region" description="Helical" evidence="1">
    <location>
        <begin position="37"/>
        <end position="58"/>
    </location>
</feature>
<protein>
    <submittedName>
        <fullName evidence="2">ABC transporter permease subunit</fullName>
    </submittedName>
</protein>
<dbReference type="Proteomes" id="UP001165270">
    <property type="component" value="Unassembled WGS sequence"/>
</dbReference>
<proteinExistence type="predicted"/>
<reference evidence="2" key="1">
    <citation type="submission" date="2022-03" db="EMBL/GenBank/DDBJ databases">
        <title>Streptomyces 7R015 and 7R016 isolated from Barleria lupulina in Thailand.</title>
        <authorList>
            <person name="Kanchanasin P."/>
            <person name="Phongsopitanun W."/>
            <person name="Tanasupawat S."/>
        </authorList>
    </citation>
    <scope>NUCLEOTIDE SEQUENCE</scope>
    <source>
        <strain evidence="2">7R016</strain>
    </source>
</reference>
<feature type="transmembrane region" description="Helical" evidence="1">
    <location>
        <begin position="245"/>
        <end position="266"/>
    </location>
</feature>
<keyword evidence="3" id="KW-1185">Reference proteome</keyword>
<evidence type="ECO:0000256" key="1">
    <source>
        <dbReference type="SAM" id="Phobius"/>
    </source>
</evidence>
<organism evidence="2 3">
    <name type="scientific">Streptomyces spinosisporus</name>
    <dbReference type="NCBI Taxonomy" id="2927582"/>
    <lineage>
        <taxon>Bacteria</taxon>
        <taxon>Bacillati</taxon>
        <taxon>Actinomycetota</taxon>
        <taxon>Actinomycetes</taxon>
        <taxon>Kitasatosporales</taxon>
        <taxon>Streptomycetaceae</taxon>
        <taxon>Streptomyces</taxon>
    </lineage>
</organism>
<accession>A0ABS9XER2</accession>
<dbReference type="EMBL" id="JALDAX010000004">
    <property type="protein sequence ID" value="MCI3240583.1"/>
    <property type="molecule type" value="Genomic_DNA"/>
</dbReference>
<evidence type="ECO:0000313" key="2">
    <source>
        <dbReference type="EMBL" id="MCI3240583.1"/>
    </source>
</evidence>
<evidence type="ECO:0000313" key="3">
    <source>
        <dbReference type="Proteomes" id="UP001165270"/>
    </source>
</evidence>
<feature type="transmembrane region" description="Helical" evidence="1">
    <location>
        <begin position="78"/>
        <end position="98"/>
    </location>
</feature>
<dbReference type="PANTHER" id="PTHR37305">
    <property type="entry name" value="INTEGRAL MEMBRANE PROTEIN-RELATED"/>
    <property type="match status" value="1"/>
</dbReference>